<sequence>MSNRTDAKASARAKTPRSAPTGVPSLISADMVIKGEIRSEGEVQFDGEIDGDIFAKGLVIGEGAMVRGEVIAEKVKVAGTVEGRIRATRVELTASSIVKGDVVHTALMIEAGARFEGSCRHSDDPINDTAPATPAELPAPSEDRVLSNQQVPNAPREREAKLREAQPIRRDAAASDKQPENVQPMRQTQGGKALAGKVNLR</sequence>
<feature type="compositionally biased region" description="Basic and acidic residues" evidence="2">
    <location>
        <begin position="155"/>
        <end position="179"/>
    </location>
</feature>
<feature type="compositionally biased region" description="Polar residues" evidence="2">
    <location>
        <begin position="180"/>
        <end position="190"/>
    </location>
</feature>
<comment type="caution">
    <text evidence="3">The sequence shown here is derived from an EMBL/GenBank/DDBJ whole genome shotgun (WGS) entry which is preliminary data.</text>
</comment>
<feature type="compositionally biased region" description="Low complexity" evidence="2">
    <location>
        <begin position="129"/>
        <end position="140"/>
    </location>
</feature>
<evidence type="ECO:0000256" key="2">
    <source>
        <dbReference type="SAM" id="MobiDB-lite"/>
    </source>
</evidence>
<organism evidence="3 4">
    <name type="scientific">Parvularcula lutaonensis</name>
    <dbReference type="NCBI Taxonomy" id="491923"/>
    <lineage>
        <taxon>Bacteria</taxon>
        <taxon>Pseudomonadati</taxon>
        <taxon>Pseudomonadota</taxon>
        <taxon>Alphaproteobacteria</taxon>
        <taxon>Parvularculales</taxon>
        <taxon>Parvularculaceae</taxon>
        <taxon>Parvularcula</taxon>
    </lineage>
</organism>
<dbReference type="Pfam" id="PF04519">
    <property type="entry name" value="Bactofilin"/>
    <property type="match status" value="1"/>
</dbReference>
<evidence type="ECO:0000313" key="4">
    <source>
        <dbReference type="Proteomes" id="UP001595607"/>
    </source>
</evidence>
<dbReference type="PANTHER" id="PTHR35024">
    <property type="entry name" value="HYPOTHETICAL CYTOSOLIC PROTEIN"/>
    <property type="match status" value="1"/>
</dbReference>
<accession>A0ABV7MF92</accession>
<comment type="similarity">
    <text evidence="1">Belongs to the bactofilin family.</text>
</comment>
<dbReference type="PANTHER" id="PTHR35024:SF4">
    <property type="entry name" value="POLYMER-FORMING CYTOSKELETAL PROTEIN"/>
    <property type="match status" value="1"/>
</dbReference>
<protein>
    <submittedName>
        <fullName evidence="3">Polymer-forming cytoskeletal protein</fullName>
    </submittedName>
</protein>
<name>A0ABV7MF92_9PROT</name>
<evidence type="ECO:0000313" key="3">
    <source>
        <dbReference type="EMBL" id="MFC3303405.1"/>
    </source>
</evidence>
<evidence type="ECO:0000256" key="1">
    <source>
        <dbReference type="ARBA" id="ARBA00044755"/>
    </source>
</evidence>
<gene>
    <name evidence="3" type="ORF">ACFONP_11750</name>
</gene>
<dbReference type="RefSeq" id="WP_189575956.1">
    <property type="nucleotide sequence ID" value="NZ_BMXU01000002.1"/>
</dbReference>
<reference evidence="4" key="1">
    <citation type="journal article" date="2019" name="Int. J. Syst. Evol. Microbiol.">
        <title>The Global Catalogue of Microorganisms (GCM) 10K type strain sequencing project: providing services to taxonomists for standard genome sequencing and annotation.</title>
        <authorList>
            <consortium name="The Broad Institute Genomics Platform"/>
            <consortium name="The Broad Institute Genome Sequencing Center for Infectious Disease"/>
            <person name="Wu L."/>
            <person name="Ma J."/>
        </authorList>
    </citation>
    <scope>NUCLEOTIDE SEQUENCE [LARGE SCALE GENOMIC DNA]</scope>
    <source>
        <strain evidence="4">KCTC 22245</strain>
    </source>
</reference>
<proteinExistence type="inferred from homology"/>
<keyword evidence="4" id="KW-1185">Reference proteome</keyword>
<dbReference type="EMBL" id="JBHRVA010000003">
    <property type="protein sequence ID" value="MFC3303405.1"/>
    <property type="molecule type" value="Genomic_DNA"/>
</dbReference>
<feature type="region of interest" description="Disordered" evidence="2">
    <location>
        <begin position="120"/>
        <end position="201"/>
    </location>
</feature>
<feature type="region of interest" description="Disordered" evidence="2">
    <location>
        <begin position="1"/>
        <end position="21"/>
    </location>
</feature>
<dbReference type="Proteomes" id="UP001595607">
    <property type="component" value="Unassembled WGS sequence"/>
</dbReference>
<dbReference type="InterPro" id="IPR007607">
    <property type="entry name" value="BacA/B"/>
</dbReference>